<dbReference type="PANTHER" id="PTHR43717:SF1">
    <property type="entry name" value="ANAEROBIC NITRIC OXIDE REDUCTASE FLAVORUBREDOXIN"/>
    <property type="match status" value="1"/>
</dbReference>
<dbReference type="PROSITE" id="PS50902">
    <property type="entry name" value="FLAVODOXIN_LIKE"/>
    <property type="match status" value="1"/>
</dbReference>
<dbReference type="RefSeq" id="WP_011697213.1">
    <property type="nucleotide sequence ID" value="NC_008554.1"/>
</dbReference>
<keyword evidence="3" id="KW-1185">Reference proteome</keyword>
<dbReference type="GO" id="GO:0010181">
    <property type="term" value="F:FMN binding"/>
    <property type="evidence" value="ECO:0007669"/>
    <property type="project" value="InterPro"/>
</dbReference>
<evidence type="ECO:0000313" key="2">
    <source>
        <dbReference type="EMBL" id="ABK16040.1"/>
    </source>
</evidence>
<dbReference type="PANTHER" id="PTHR43717">
    <property type="entry name" value="ANAEROBIC NITRIC OXIDE REDUCTASE FLAVORUBREDOXIN"/>
    <property type="match status" value="1"/>
</dbReference>
<name>A0LF38_SYNFM</name>
<organism evidence="2 3">
    <name type="scientific">Syntrophobacter fumaroxidans (strain DSM 10017 / MPOB)</name>
    <dbReference type="NCBI Taxonomy" id="335543"/>
    <lineage>
        <taxon>Bacteria</taxon>
        <taxon>Pseudomonadati</taxon>
        <taxon>Thermodesulfobacteriota</taxon>
        <taxon>Syntrophobacteria</taxon>
        <taxon>Syntrophobacterales</taxon>
        <taxon>Syntrophobacteraceae</taxon>
        <taxon>Syntrophobacter</taxon>
    </lineage>
</organism>
<dbReference type="Proteomes" id="UP000001784">
    <property type="component" value="Chromosome"/>
</dbReference>
<dbReference type="InterPro" id="IPR026816">
    <property type="entry name" value="Flavodoxin_dom"/>
</dbReference>
<dbReference type="HOGENOM" id="CLU_051402_4_3_7"/>
<dbReference type="KEGG" id="sfu:Sfum_0340"/>
<dbReference type="InterPro" id="IPR008254">
    <property type="entry name" value="Flavodoxin/NO_synth"/>
</dbReference>
<dbReference type="eggNOG" id="COG0426">
    <property type="taxonomic scope" value="Bacteria"/>
</dbReference>
<reference evidence="2 3" key="1">
    <citation type="submission" date="2006-10" db="EMBL/GenBank/DDBJ databases">
        <title>Complete sequence of Syntrophobacter fumaroxidans MPOB.</title>
        <authorList>
            <consortium name="US DOE Joint Genome Institute"/>
            <person name="Copeland A."/>
            <person name="Lucas S."/>
            <person name="Lapidus A."/>
            <person name="Barry K."/>
            <person name="Detter J.C."/>
            <person name="Glavina del Rio T."/>
            <person name="Hammon N."/>
            <person name="Israni S."/>
            <person name="Pitluck S."/>
            <person name="Goltsman E.G."/>
            <person name="Martinez M."/>
            <person name="Schmutz J."/>
            <person name="Larimer F."/>
            <person name="Land M."/>
            <person name="Hauser L."/>
            <person name="Kyrpides N."/>
            <person name="Kim E."/>
            <person name="Boone D.R."/>
            <person name="Brockman F."/>
            <person name="Culley D."/>
            <person name="Ferry J."/>
            <person name="Gunsalus R."/>
            <person name="McInerney M.J."/>
            <person name="Morrison M."/>
            <person name="Plugge C."/>
            <person name="Rohlin L."/>
            <person name="Scholten J."/>
            <person name="Sieber J."/>
            <person name="Stams A.J.M."/>
            <person name="Worm P."/>
            <person name="Henstra A.M."/>
            <person name="Richardson P."/>
        </authorList>
    </citation>
    <scope>NUCLEOTIDE SEQUENCE [LARGE SCALE GENOMIC DNA]</scope>
    <source>
        <strain evidence="3">DSM 10017 / MPOB</strain>
    </source>
</reference>
<sequence>MAKALIVYATRLNQTRKIAELIAQGLRAGNVEPVLLNVTEAGFKGLKTDDFDALVLGSATYHGEMMQSMKTFLFSLENLNLAGKVGGSFGAFGWSGEAPGRIFDTMKNLFGMEMVGGPLRVKSASESGAAKTAEDYGRQIAAKLGPAAPKA</sequence>
<dbReference type="STRING" id="335543.Sfum_0340"/>
<feature type="domain" description="Flavodoxin-like" evidence="1">
    <location>
        <begin position="4"/>
        <end position="141"/>
    </location>
</feature>
<dbReference type="AlphaFoldDB" id="A0LF38"/>
<dbReference type="Gene3D" id="3.40.50.360">
    <property type="match status" value="1"/>
</dbReference>
<proteinExistence type="predicted"/>
<evidence type="ECO:0000259" key="1">
    <source>
        <dbReference type="PROSITE" id="PS50902"/>
    </source>
</evidence>
<accession>A0LF38</accession>
<dbReference type="EMBL" id="CP000478">
    <property type="protein sequence ID" value="ABK16040.1"/>
    <property type="molecule type" value="Genomic_DNA"/>
</dbReference>
<dbReference type="InterPro" id="IPR029039">
    <property type="entry name" value="Flavoprotein-like_sf"/>
</dbReference>
<dbReference type="Pfam" id="PF12724">
    <property type="entry name" value="Flavodoxin_5"/>
    <property type="match status" value="1"/>
</dbReference>
<dbReference type="OrthoDB" id="9790745at2"/>
<protein>
    <submittedName>
        <fullName evidence="2">Flavodoxin/nitric oxide synthase</fullName>
    </submittedName>
</protein>
<evidence type="ECO:0000313" key="3">
    <source>
        <dbReference type="Proteomes" id="UP000001784"/>
    </source>
</evidence>
<dbReference type="SUPFAM" id="SSF52218">
    <property type="entry name" value="Flavoproteins"/>
    <property type="match status" value="1"/>
</dbReference>
<dbReference type="InParanoid" id="A0LF38"/>
<gene>
    <name evidence="2" type="ordered locus">Sfum_0340</name>
</gene>